<evidence type="ECO:0000256" key="2">
    <source>
        <dbReference type="SAM" id="MobiDB-lite"/>
    </source>
</evidence>
<dbReference type="Proteomes" id="UP000696485">
    <property type="component" value="Unassembled WGS sequence"/>
</dbReference>
<proteinExistence type="predicted"/>
<organism evidence="4 5">
    <name type="scientific">Podila minutissima</name>
    <dbReference type="NCBI Taxonomy" id="64525"/>
    <lineage>
        <taxon>Eukaryota</taxon>
        <taxon>Fungi</taxon>
        <taxon>Fungi incertae sedis</taxon>
        <taxon>Mucoromycota</taxon>
        <taxon>Mortierellomycotina</taxon>
        <taxon>Mortierellomycetes</taxon>
        <taxon>Mortierellales</taxon>
        <taxon>Mortierellaceae</taxon>
        <taxon>Podila</taxon>
    </lineage>
</organism>
<feature type="transmembrane region" description="Helical" evidence="3">
    <location>
        <begin position="127"/>
        <end position="152"/>
    </location>
</feature>
<keyword evidence="3" id="KW-0472">Membrane</keyword>
<feature type="region of interest" description="Disordered" evidence="2">
    <location>
        <begin position="705"/>
        <end position="740"/>
    </location>
</feature>
<sequence>MCFGLGSIYGSNDSDNVGGRDSDYWEPSGPVSPIAPYKSPYQVVLDIPQEVDYGFHSTCQEDRQYEQDVGWNSGNYYNSYHWARYLDGNRPVPCSSIGFFDRLPHYRRDWWYRGLFKDGLTGAYERIGLSFFLGLIPVIGSIVCLFMSYVYVARPLSLARLRPEQLGKFKVAMWKLLAVDFFIGLIFPIGPFFRAWFHCNMRIIHFAYDAKNDHESYVDGLYYQNSGRIRVADLNKARAVDALKMYQQYHQGCIHTLYGADLLNAADRAVLEEDLARLQRELSQARTCQVRMENERIKSCNAAQPLIRRTMSNPEAPRCYHAIPPTTVWSDQGAGAGPSALSRGLAAQNKQFVPLQEPLVVQLAAVPQEQVPAAFQHLPAPRQPVVPCPAPSQAIAPHQVIVPQQATVPRQAIASQQPTPLLRVAPHCRNTPVLHQSSAPRSAMARPQRPPVIYQPMPPRRQALDLYANTSLPAMVQTQQPMYAPRQVAPRPYAQQQTMNPRQVGLVAQKAMAPPPPMRAIDTPVTFQQAIAAQQELSAVIPHQPPVPKQAVIPAQLLVLDRAVVPAQSLVVELAFVPVQPLALQQAGVPEQTTTLEQVVVPGQTVFLAQTVLPLQTSALVDPTVGTVPALASASPIDCAVATLLRPDSNVLETAPVSPSTIQAYMDLMQQRTVQVERLNLSSVAPTSTRRKRSSTPAMLRNFCIGPSRVPPTMNGPNPNPNGETAPTTPTQAAELSSSRPLALADQVFPHEQHQTAKHNLQASDIHSLSSIVAETSGLHQFISDELQVEQDVLLNNHDRPLDDAGLSGHAYNSLAGHQMSSSLESDVTATEPKEQAIWKVQSDSEDVYGDDEAEDEDESSDDDDSEDEGREGGDGEGDEKGEDESGGDSGDQDEGDDDDDSEDASDYNDDEDDDGDDESTDSCSTQENDYTESDIEMHYQILVTNFNIAMSLNQTNNRPMSRLSTLLALESSAFSESNLASRRQSGHQHCYGPSSGPSVSTLFASSVGSSNGGRVPVLGVSAEHNPEHNVDTPLGMPHSDSEASSLEEAIEEVLSRRWKIENRNKQPQRLIRGPRFDID</sequence>
<evidence type="ECO:0000256" key="3">
    <source>
        <dbReference type="SAM" id="Phobius"/>
    </source>
</evidence>
<dbReference type="EMBL" id="JAAAUY010000345">
    <property type="protein sequence ID" value="KAF9331139.1"/>
    <property type="molecule type" value="Genomic_DNA"/>
</dbReference>
<keyword evidence="1" id="KW-0175">Coiled coil</keyword>
<evidence type="ECO:0000313" key="5">
    <source>
        <dbReference type="Proteomes" id="UP000696485"/>
    </source>
</evidence>
<comment type="caution">
    <text evidence="4">The sequence shown here is derived from an EMBL/GenBank/DDBJ whole genome shotgun (WGS) entry which is preliminary data.</text>
</comment>
<accession>A0A9P5SMA6</accession>
<keyword evidence="5" id="KW-1185">Reference proteome</keyword>
<feature type="compositionally biased region" description="Acidic residues" evidence="2">
    <location>
        <begin position="844"/>
        <end position="921"/>
    </location>
</feature>
<dbReference type="InterPro" id="IPR025187">
    <property type="entry name" value="DUF4112"/>
</dbReference>
<feature type="region of interest" description="Disordered" evidence="2">
    <location>
        <begin position="838"/>
        <end position="933"/>
    </location>
</feature>
<name>A0A9P5SMA6_9FUNG</name>
<dbReference type="AlphaFoldDB" id="A0A9P5SMA6"/>
<keyword evidence="3" id="KW-1133">Transmembrane helix</keyword>
<feature type="compositionally biased region" description="Low complexity" evidence="2">
    <location>
        <begin position="711"/>
        <end position="734"/>
    </location>
</feature>
<keyword evidence="3" id="KW-0812">Transmembrane</keyword>
<gene>
    <name evidence="4" type="ORF">BG006_005976</name>
</gene>
<evidence type="ECO:0000313" key="4">
    <source>
        <dbReference type="EMBL" id="KAF9331139.1"/>
    </source>
</evidence>
<feature type="coiled-coil region" evidence="1">
    <location>
        <begin position="268"/>
        <end position="295"/>
    </location>
</feature>
<protein>
    <submittedName>
        <fullName evidence="4">Uncharacterized protein</fullName>
    </submittedName>
</protein>
<feature type="transmembrane region" description="Helical" evidence="3">
    <location>
        <begin position="173"/>
        <end position="197"/>
    </location>
</feature>
<dbReference type="Pfam" id="PF13430">
    <property type="entry name" value="DUF4112"/>
    <property type="match status" value="1"/>
</dbReference>
<evidence type="ECO:0000256" key="1">
    <source>
        <dbReference type="SAM" id="Coils"/>
    </source>
</evidence>
<reference evidence="4" key="1">
    <citation type="journal article" date="2020" name="Fungal Divers.">
        <title>Resolving the Mortierellaceae phylogeny through synthesis of multi-gene phylogenetics and phylogenomics.</title>
        <authorList>
            <person name="Vandepol N."/>
            <person name="Liber J."/>
            <person name="Desiro A."/>
            <person name="Na H."/>
            <person name="Kennedy M."/>
            <person name="Barry K."/>
            <person name="Grigoriev I.V."/>
            <person name="Miller A.N."/>
            <person name="O'Donnell K."/>
            <person name="Stajich J.E."/>
            <person name="Bonito G."/>
        </authorList>
    </citation>
    <scope>NUCLEOTIDE SEQUENCE</scope>
    <source>
        <strain evidence="4">NVP1</strain>
    </source>
</reference>